<reference evidence="1 2" key="1">
    <citation type="journal article" date="2020" name="BMC Genomics">
        <title>Intraspecific diversification of the crop wild relative Brassica cretica Lam. using demographic model selection.</title>
        <authorList>
            <person name="Kioukis A."/>
            <person name="Michalopoulou V.A."/>
            <person name="Briers L."/>
            <person name="Pirintsos S."/>
            <person name="Studholme D.J."/>
            <person name="Pavlidis P."/>
            <person name="Sarris P.F."/>
        </authorList>
    </citation>
    <scope>NUCLEOTIDE SEQUENCE [LARGE SCALE GENOMIC DNA]</scope>
    <source>
        <strain evidence="2">cv. PFS-1207/04</strain>
    </source>
</reference>
<sequence length="167" mass="19345">MTAKKYKNRKTRAKRSLIPNLRMSVYNKISELVGVYCELSWFAFQPAFLVRSNRVFPPLPSLVNRTESFPEQIGFWSFLDVYRRLPWNRWRRRRDPSRRARLQYPLNPSRDVEDSQVPNIFLNSLKAAALAGALATDTSATRVWRSVPLPPLRGVYTLSISLVDMSG</sequence>
<gene>
    <name evidence="1" type="ORF">DY000_02038886</name>
</gene>
<dbReference type="Proteomes" id="UP000266723">
    <property type="component" value="Unassembled WGS sequence"/>
</dbReference>
<dbReference type="EMBL" id="QGKV02001507">
    <property type="protein sequence ID" value="KAF3531541.1"/>
    <property type="molecule type" value="Genomic_DNA"/>
</dbReference>
<evidence type="ECO:0000313" key="2">
    <source>
        <dbReference type="Proteomes" id="UP000266723"/>
    </source>
</evidence>
<comment type="caution">
    <text evidence="1">The sequence shown here is derived from an EMBL/GenBank/DDBJ whole genome shotgun (WGS) entry which is preliminary data.</text>
</comment>
<evidence type="ECO:0000313" key="1">
    <source>
        <dbReference type="EMBL" id="KAF3531541.1"/>
    </source>
</evidence>
<name>A0ABQ7BHX6_BRACR</name>
<organism evidence="1 2">
    <name type="scientific">Brassica cretica</name>
    <name type="common">Mustard</name>
    <dbReference type="NCBI Taxonomy" id="69181"/>
    <lineage>
        <taxon>Eukaryota</taxon>
        <taxon>Viridiplantae</taxon>
        <taxon>Streptophyta</taxon>
        <taxon>Embryophyta</taxon>
        <taxon>Tracheophyta</taxon>
        <taxon>Spermatophyta</taxon>
        <taxon>Magnoliopsida</taxon>
        <taxon>eudicotyledons</taxon>
        <taxon>Gunneridae</taxon>
        <taxon>Pentapetalae</taxon>
        <taxon>rosids</taxon>
        <taxon>malvids</taxon>
        <taxon>Brassicales</taxon>
        <taxon>Brassicaceae</taxon>
        <taxon>Brassiceae</taxon>
        <taxon>Brassica</taxon>
    </lineage>
</organism>
<protein>
    <submittedName>
        <fullName evidence="1">Uncharacterized protein</fullName>
    </submittedName>
</protein>
<keyword evidence="2" id="KW-1185">Reference proteome</keyword>
<proteinExistence type="predicted"/>
<accession>A0ABQ7BHX6</accession>